<evidence type="ECO:0000313" key="2">
    <source>
        <dbReference type="EMBL" id="KAJ8573480.1"/>
    </source>
</evidence>
<reference evidence="3" key="1">
    <citation type="journal article" date="2023" name="Proc. Natl. Acad. Sci. U.S.A.">
        <title>Genomic and structural basis for evolution of tropane alkaloid biosynthesis.</title>
        <authorList>
            <person name="Wanga Y.-J."/>
            <person name="Taina T."/>
            <person name="Yua J.-Y."/>
            <person name="Lia J."/>
            <person name="Xua B."/>
            <person name="Chenc J."/>
            <person name="D'Auriad J.C."/>
            <person name="Huanga J.-P."/>
            <person name="Huanga S.-X."/>
        </authorList>
    </citation>
    <scope>NUCLEOTIDE SEQUENCE [LARGE SCALE GENOMIC DNA]</scope>
    <source>
        <strain evidence="3">cv. KIB-2019</strain>
    </source>
</reference>
<dbReference type="Pfam" id="PF16029">
    <property type="entry name" value="DUF4787"/>
    <property type="match status" value="1"/>
</dbReference>
<dbReference type="EMBL" id="JAJAGQ010000001">
    <property type="protein sequence ID" value="KAJ8573480.1"/>
    <property type="molecule type" value="Genomic_DNA"/>
</dbReference>
<dbReference type="AlphaFoldDB" id="A0A9Q1N0V7"/>
<keyword evidence="1" id="KW-0732">Signal</keyword>
<evidence type="ECO:0000313" key="3">
    <source>
        <dbReference type="Proteomes" id="UP001152561"/>
    </source>
</evidence>
<dbReference type="OrthoDB" id="1915375at2759"/>
<gene>
    <name evidence="2" type="ORF">K7X08_009991</name>
</gene>
<sequence>MAYIDNNQKLILLVIFSVVLLSSSPTVLAKRHPISDAEIREKKLQCYADIESGLWGEKCKATAVDKENCALQCLSPVCYERVYQSDPLEEGEKDTVRSQEYKYCMHKHSLGQSLDDIKGSFEW</sequence>
<organism evidence="2 3">
    <name type="scientific">Anisodus acutangulus</name>
    <dbReference type="NCBI Taxonomy" id="402998"/>
    <lineage>
        <taxon>Eukaryota</taxon>
        <taxon>Viridiplantae</taxon>
        <taxon>Streptophyta</taxon>
        <taxon>Embryophyta</taxon>
        <taxon>Tracheophyta</taxon>
        <taxon>Spermatophyta</taxon>
        <taxon>Magnoliopsida</taxon>
        <taxon>eudicotyledons</taxon>
        <taxon>Gunneridae</taxon>
        <taxon>Pentapetalae</taxon>
        <taxon>asterids</taxon>
        <taxon>lamiids</taxon>
        <taxon>Solanales</taxon>
        <taxon>Solanaceae</taxon>
        <taxon>Solanoideae</taxon>
        <taxon>Hyoscyameae</taxon>
        <taxon>Anisodus</taxon>
    </lineage>
</organism>
<feature type="signal peptide" evidence="1">
    <location>
        <begin position="1"/>
        <end position="29"/>
    </location>
</feature>
<protein>
    <submittedName>
        <fullName evidence="2">Uncharacterized protein</fullName>
    </submittedName>
</protein>
<proteinExistence type="predicted"/>
<accession>A0A9Q1N0V7</accession>
<comment type="caution">
    <text evidence="2">The sequence shown here is derived from an EMBL/GenBank/DDBJ whole genome shotgun (WGS) entry which is preliminary data.</text>
</comment>
<evidence type="ECO:0000256" key="1">
    <source>
        <dbReference type="SAM" id="SignalP"/>
    </source>
</evidence>
<dbReference type="InterPro" id="IPR031985">
    <property type="entry name" value="DUF4787"/>
</dbReference>
<keyword evidence="3" id="KW-1185">Reference proteome</keyword>
<feature type="chain" id="PRO_5040189650" evidence="1">
    <location>
        <begin position="30"/>
        <end position="123"/>
    </location>
</feature>
<name>A0A9Q1N0V7_9SOLA</name>
<dbReference type="PANTHER" id="PTHR35455:SF1">
    <property type="entry name" value="AGAP005842-PA"/>
    <property type="match status" value="1"/>
</dbReference>
<dbReference type="Proteomes" id="UP001152561">
    <property type="component" value="Unassembled WGS sequence"/>
</dbReference>
<dbReference type="PANTHER" id="PTHR35455">
    <property type="entry name" value="UNNAMED PRODUCT"/>
    <property type="match status" value="1"/>
</dbReference>